<keyword evidence="2" id="KW-1133">Transmembrane helix</keyword>
<evidence type="ECO:0000313" key="3">
    <source>
        <dbReference type="EMBL" id="KAF3798583.1"/>
    </source>
</evidence>
<feature type="transmembrane region" description="Helical" evidence="2">
    <location>
        <begin position="135"/>
        <end position="152"/>
    </location>
</feature>
<name>A0A8H4C6Z1_COLGL</name>
<feature type="compositionally biased region" description="Polar residues" evidence="1">
    <location>
        <begin position="1"/>
        <end position="18"/>
    </location>
</feature>
<dbReference type="GeneID" id="69017863"/>
<reference evidence="3" key="2">
    <citation type="submission" date="2020-03" db="EMBL/GenBank/DDBJ databases">
        <authorList>
            <person name="Fu F.-F."/>
            <person name="Chen J."/>
        </authorList>
    </citation>
    <scope>NUCLEOTIDE SEQUENCE</scope>
    <source>
        <strain evidence="3">Lc1</strain>
    </source>
</reference>
<keyword evidence="4" id="KW-1185">Reference proteome</keyword>
<keyword evidence="2" id="KW-0812">Transmembrane</keyword>
<dbReference type="Proteomes" id="UP000613401">
    <property type="component" value="Unassembled WGS sequence"/>
</dbReference>
<sequence length="812" mass="90848">METPSNYPRPYSTRQNAYSGEGWAEPSAKPFLDSTTTVAEVKSQFDYDEDEPKRRFFPGRSNKTGPKPVIRGTAKRFFLRWLVHAPAIAVTCGIIWISHMQLFWYPEHGVEPFSNIHVKLSATVISNLLQLASKIHEIMIVASLASISVAMFKRRLVGKGVRLGFLTGGYRVGDLEYLLSGAFWKQGKGVTLNIWEIGLVAYLVFATIMSTVVGPASAILLVPSLGWFDLDGAFQDVRMPLSYGASPEEAWPRSLNSSLFDSTPECNTTEALYTYWCPVGGFSDIWNWAEGFRYAGLTDNITFQHPSTELRRRLSLSEHVTQNDGSVLMFTTPSSSIMTTIGLFAKYVARKPVPIGTVTDAKRYQLTTTTPLQQPFVHGKCVLYDRDQLLQSKALPSFPVSALNCYGDAGCLRVQQDKPTFKSGTWNDTSVAPRMTYNLHYYDKKSHGGAMLIAGTIPYVGDGSKQRLWVYTCSFLPRWVPASFTLDSGDSSMLSSNFSSADDMTAMLQNTTAQSDRVVQADPTWVKLIDPEFNMTRMVSGNSAPGASATSPIKLILNQFLDSREQNGTKFTYMDTVDGNQKSTEIFLTKVFGVFLTDSLARTSSHERAALILEETDTSMKWIDLKEQMGYESGIHRVEAQNNKTYPSLSYWNNYTEPMPLTLTVSEVAQEFRNTVQIDFETQRYGYGSGQFTKTLQFALVMMYIYLAVVGIYGFTIFSSHATELMGQLVGRRRFHLRSVVGWGDLADLMLLALRSNPPDDVELNHVGAGVRKSPGVWNKVVKVRIDEDNKVQMLLHERKGMSPPKRNVLYS</sequence>
<proteinExistence type="predicted"/>
<feature type="transmembrane region" description="Helical" evidence="2">
    <location>
        <begin position="199"/>
        <end position="228"/>
    </location>
</feature>
<protein>
    <submittedName>
        <fullName evidence="3">Uncharacterized protein</fullName>
    </submittedName>
</protein>
<organism evidence="3 4">
    <name type="scientific">Colletotrichum gloeosporioides</name>
    <name type="common">Anthracnose fungus</name>
    <name type="synonym">Glomerella cingulata</name>
    <dbReference type="NCBI Taxonomy" id="474922"/>
    <lineage>
        <taxon>Eukaryota</taxon>
        <taxon>Fungi</taxon>
        <taxon>Dikarya</taxon>
        <taxon>Ascomycota</taxon>
        <taxon>Pezizomycotina</taxon>
        <taxon>Sordariomycetes</taxon>
        <taxon>Hypocreomycetidae</taxon>
        <taxon>Glomerellales</taxon>
        <taxon>Glomerellaceae</taxon>
        <taxon>Colletotrichum</taxon>
        <taxon>Colletotrichum gloeosporioides species complex</taxon>
    </lineage>
</organism>
<dbReference type="AlphaFoldDB" id="A0A8H4C6Z1"/>
<evidence type="ECO:0000313" key="4">
    <source>
        <dbReference type="Proteomes" id="UP000613401"/>
    </source>
</evidence>
<keyword evidence="2" id="KW-0472">Membrane</keyword>
<evidence type="ECO:0000256" key="1">
    <source>
        <dbReference type="SAM" id="MobiDB-lite"/>
    </source>
</evidence>
<gene>
    <name evidence="3" type="ORF">GCG54_00010735</name>
</gene>
<dbReference type="EMBL" id="WVTB01000093">
    <property type="protein sequence ID" value="KAF3798583.1"/>
    <property type="molecule type" value="Genomic_DNA"/>
</dbReference>
<feature type="transmembrane region" description="Helical" evidence="2">
    <location>
        <begin position="77"/>
        <end position="97"/>
    </location>
</feature>
<evidence type="ECO:0000256" key="2">
    <source>
        <dbReference type="SAM" id="Phobius"/>
    </source>
</evidence>
<accession>A0A8H4C6Z1</accession>
<feature type="region of interest" description="Disordered" evidence="1">
    <location>
        <begin position="1"/>
        <end position="21"/>
    </location>
</feature>
<feature type="transmembrane region" description="Helical" evidence="2">
    <location>
        <begin position="698"/>
        <end position="718"/>
    </location>
</feature>
<reference evidence="3" key="1">
    <citation type="journal article" date="2020" name="Phytopathology">
        <title>Genome sequence and comparative analysis of Colletotrichum gloeosporioides isolated from Liriodendron leaves.</title>
        <authorList>
            <person name="Fu F.F."/>
            <person name="Hao Z."/>
            <person name="Wang P."/>
            <person name="Lu Y."/>
            <person name="Xue L.J."/>
            <person name="Wei G."/>
            <person name="Tian Y."/>
            <person name="Baishi H."/>
            <person name="Xu H."/>
            <person name="Shi J."/>
            <person name="Cheng T."/>
            <person name="Wang G."/>
            <person name="Yi Y."/>
            <person name="Chen J."/>
        </authorList>
    </citation>
    <scope>NUCLEOTIDE SEQUENCE</scope>
    <source>
        <strain evidence="3">Lc1</strain>
    </source>
</reference>
<comment type="caution">
    <text evidence="3">The sequence shown here is derived from an EMBL/GenBank/DDBJ whole genome shotgun (WGS) entry which is preliminary data.</text>
</comment>
<dbReference type="RefSeq" id="XP_045257743.1">
    <property type="nucleotide sequence ID" value="XM_045410652.1"/>
</dbReference>